<protein>
    <recommendedName>
        <fullName evidence="3">DYW domain-containing protein</fullName>
    </recommendedName>
</protein>
<dbReference type="PANTHER" id="PTHR47926">
    <property type="entry name" value="PENTATRICOPEPTIDE REPEAT-CONTAINING PROTEIN"/>
    <property type="match status" value="1"/>
</dbReference>
<dbReference type="NCBIfam" id="TIGR00756">
    <property type="entry name" value="PPR"/>
    <property type="match status" value="7"/>
</dbReference>
<dbReference type="Proteomes" id="UP000824469">
    <property type="component" value="Unassembled WGS sequence"/>
</dbReference>
<evidence type="ECO:0000256" key="1">
    <source>
        <dbReference type="ARBA" id="ARBA00022737"/>
    </source>
</evidence>
<evidence type="ECO:0000259" key="3">
    <source>
        <dbReference type="Pfam" id="PF14432"/>
    </source>
</evidence>
<feature type="repeat" description="PPR" evidence="2">
    <location>
        <begin position="444"/>
        <end position="478"/>
    </location>
</feature>
<dbReference type="InterPro" id="IPR032867">
    <property type="entry name" value="DYW_dom"/>
</dbReference>
<evidence type="ECO:0000313" key="4">
    <source>
        <dbReference type="EMBL" id="KAH9288378.1"/>
    </source>
</evidence>
<dbReference type="FunFam" id="1.25.40.10:FF:000031">
    <property type="entry name" value="Pentatricopeptide repeat-containing protein mitochondrial"/>
    <property type="match status" value="1"/>
</dbReference>
<dbReference type="FunFam" id="1.25.40.10:FF:001050">
    <property type="entry name" value="Pentatricopeptide repeat-containing protein At2g33760"/>
    <property type="match status" value="1"/>
</dbReference>
<dbReference type="Pfam" id="PF13041">
    <property type="entry name" value="PPR_2"/>
    <property type="match status" value="5"/>
</dbReference>
<reference evidence="4 5" key="1">
    <citation type="journal article" date="2021" name="Nat. Plants">
        <title>The Taxus genome provides insights into paclitaxel biosynthesis.</title>
        <authorList>
            <person name="Xiong X."/>
            <person name="Gou J."/>
            <person name="Liao Q."/>
            <person name="Li Y."/>
            <person name="Zhou Q."/>
            <person name="Bi G."/>
            <person name="Li C."/>
            <person name="Du R."/>
            <person name="Wang X."/>
            <person name="Sun T."/>
            <person name="Guo L."/>
            <person name="Liang H."/>
            <person name="Lu P."/>
            <person name="Wu Y."/>
            <person name="Zhang Z."/>
            <person name="Ro D.K."/>
            <person name="Shang Y."/>
            <person name="Huang S."/>
            <person name="Yan J."/>
        </authorList>
    </citation>
    <scope>NUCLEOTIDE SEQUENCE [LARGE SCALE GENOMIC DNA]</scope>
    <source>
        <strain evidence="4">Ta-2019</strain>
    </source>
</reference>
<dbReference type="AlphaFoldDB" id="A0AA38C2M2"/>
<dbReference type="Pfam" id="PF20431">
    <property type="entry name" value="E_motif"/>
    <property type="match status" value="1"/>
</dbReference>
<dbReference type="Gene3D" id="1.25.40.10">
    <property type="entry name" value="Tetratricopeptide repeat domain"/>
    <property type="match status" value="5"/>
</dbReference>
<sequence>MAATAYNQNIFSSSELFRNYLTCGNLHSARQVFEKLEKPDVFLWNGLIIGYARYGFHEQVISLYNRMQKTCNRPDKYTFPSVLKACGGLADMKGGEKVHNCIIKCGLDSNVVVTSALVGMYAKCQRMRNARKLFDEMPKRDVTAWNAMIASYAQNGHFEEALTLFRKMETSCLKASSATFAILISACAHLSDLEQGKALHDYFIRGQFELNLFVESALVDMYAKCGSIEVARELFEKMSQRNSVSCNAMISGYVHNRLYDEALKVFHEMQLAGVKPDLITATSILPACAHLGDLQQGKLIHGYVIRSGFKVDVFVGSALIDMYTRCGSIEIASQVFDKMSERNVVSWNVMIAGYAMHGHGEDALMLFHQMQRVRVRPDSVTYANILPACAQLAALQQGKVIHKSMKEDGFDSDIFVAGALIDMYVKCGSLEAARQVFDKMPERDLVSWTSMIAGYGMHGHGDEVLSLFNQMQKSGVKPDHVTFVAVLSACSHTGLVDEGLHYFDQMIADYRITPRMEHYACMVDLLGRAGLLEKAYAFIERMPFEPDAGVLGALLSACRIHNNVELGERMAEVLLKMEPDNVGFYISLSNIYAGVGRWDDVAKLRSVIKDIGLKKDPGCSWVEADNRVHAFRMGDKSHPQFELIYATLEDLARQMKKEGYVPNTNFVLHDLEAEEKESILCGHSEKLAIAFGLINTSPGTVIRVTKNLRACGDCHNATKFISKIVGRDIIVRDTTRFHHFKGGVCSCGDYW</sequence>
<dbReference type="SUPFAM" id="SSF48452">
    <property type="entry name" value="TPR-like"/>
    <property type="match status" value="1"/>
</dbReference>
<proteinExistence type="predicted"/>
<dbReference type="EMBL" id="JAHRHJ020003813">
    <property type="protein sequence ID" value="KAH9288378.1"/>
    <property type="molecule type" value="Genomic_DNA"/>
</dbReference>
<feature type="repeat" description="PPR" evidence="2">
    <location>
        <begin position="40"/>
        <end position="74"/>
    </location>
</feature>
<dbReference type="FunFam" id="1.25.40.10:FF:000073">
    <property type="entry name" value="Pentatricopeptide repeat-containing protein chloroplastic"/>
    <property type="match status" value="1"/>
</dbReference>
<dbReference type="InterPro" id="IPR046848">
    <property type="entry name" value="E_motif"/>
</dbReference>
<dbReference type="InterPro" id="IPR011990">
    <property type="entry name" value="TPR-like_helical_dom_sf"/>
</dbReference>
<organism evidence="4 5">
    <name type="scientific">Taxus chinensis</name>
    <name type="common">Chinese yew</name>
    <name type="synonym">Taxus wallichiana var. chinensis</name>
    <dbReference type="NCBI Taxonomy" id="29808"/>
    <lineage>
        <taxon>Eukaryota</taxon>
        <taxon>Viridiplantae</taxon>
        <taxon>Streptophyta</taxon>
        <taxon>Embryophyta</taxon>
        <taxon>Tracheophyta</taxon>
        <taxon>Spermatophyta</taxon>
        <taxon>Pinopsida</taxon>
        <taxon>Pinidae</taxon>
        <taxon>Conifers II</taxon>
        <taxon>Cupressales</taxon>
        <taxon>Taxaceae</taxon>
        <taxon>Taxus</taxon>
    </lineage>
</organism>
<feature type="repeat" description="PPR" evidence="2">
    <location>
        <begin position="211"/>
        <end position="241"/>
    </location>
</feature>
<feature type="repeat" description="PPR" evidence="2">
    <location>
        <begin position="242"/>
        <end position="276"/>
    </location>
</feature>
<dbReference type="Pfam" id="PF01535">
    <property type="entry name" value="PPR"/>
    <property type="match status" value="1"/>
</dbReference>
<name>A0AA38C2M2_TAXCH</name>
<keyword evidence="1" id="KW-0677">Repeat</keyword>
<dbReference type="GO" id="GO:0008270">
    <property type="term" value="F:zinc ion binding"/>
    <property type="evidence" value="ECO:0007669"/>
    <property type="project" value="InterPro"/>
</dbReference>
<dbReference type="GO" id="GO:0003723">
    <property type="term" value="F:RNA binding"/>
    <property type="evidence" value="ECO:0007669"/>
    <property type="project" value="InterPro"/>
</dbReference>
<gene>
    <name evidence="4" type="ORF">KI387_032495</name>
</gene>
<accession>A0AA38C2M2</accession>
<dbReference type="FunFam" id="1.25.40.10:FF:000231">
    <property type="entry name" value="Pentatricopeptide repeat-containing protein chloroplastic"/>
    <property type="match status" value="1"/>
</dbReference>
<dbReference type="PROSITE" id="PS51375">
    <property type="entry name" value="PPR"/>
    <property type="match status" value="7"/>
</dbReference>
<keyword evidence="5" id="KW-1185">Reference proteome</keyword>
<feature type="repeat" description="PPR" evidence="2">
    <location>
        <begin position="413"/>
        <end position="443"/>
    </location>
</feature>
<evidence type="ECO:0000313" key="5">
    <source>
        <dbReference type="Proteomes" id="UP000824469"/>
    </source>
</evidence>
<dbReference type="InterPro" id="IPR046960">
    <property type="entry name" value="PPR_At4g14850-like_plant"/>
</dbReference>
<feature type="repeat" description="PPR" evidence="2">
    <location>
        <begin position="343"/>
        <end position="377"/>
    </location>
</feature>
<dbReference type="FunFam" id="1.25.40.10:FF:000344">
    <property type="entry name" value="Pentatricopeptide repeat-containing protein"/>
    <property type="match status" value="1"/>
</dbReference>
<feature type="repeat" description="PPR" evidence="2">
    <location>
        <begin position="141"/>
        <end position="175"/>
    </location>
</feature>
<dbReference type="GO" id="GO:0031425">
    <property type="term" value="P:chloroplast RNA processing"/>
    <property type="evidence" value="ECO:0007669"/>
    <property type="project" value="UniProtKB-ARBA"/>
</dbReference>
<feature type="domain" description="DYW" evidence="3">
    <location>
        <begin position="659"/>
        <end position="751"/>
    </location>
</feature>
<dbReference type="GO" id="GO:0009451">
    <property type="term" value="P:RNA modification"/>
    <property type="evidence" value="ECO:0007669"/>
    <property type="project" value="InterPro"/>
</dbReference>
<dbReference type="PANTHER" id="PTHR47926:SF347">
    <property type="entry name" value="PENTATRICOPEPTIDE REPEAT-CONTAINING PROTEIN"/>
    <property type="match status" value="1"/>
</dbReference>
<dbReference type="InterPro" id="IPR002885">
    <property type="entry name" value="PPR_rpt"/>
</dbReference>
<dbReference type="OMA" id="THCNTEL"/>
<evidence type="ECO:0000256" key="2">
    <source>
        <dbReference type="PROSITE-ProRule" id="PRU00708"/>
    </source>
</evidence>
<dbReference type="Pfam" id="PF14432">
    <property type="entry name" value="DYW_deaminase"/>
    <property type="match status" value="1"/>
</dbReference>
<comment type="caution">
    <text evidence="4">The sequence shown here is derived from an EMBL/GenBank/DDBJ whole genome shotgun (WGS) entry which is preliminary data.</text>
</comment>